<gene>
    <name evidence="2" type="ORF">AB6A40_010728</name>
</gene>
<feature type="compositionally biased region" description="Basic and acidic residues" evidence="1">
    <location>
        <begin position="124"/>
        <end position="137"/>
    </location>
</feature>
<feature type="compositionally biased region" description="Basic residues" evidence="1">
    <location>
        <begin position="138"/>
        <end position="158"/>
    </location>
</feature>
<accession>A0ABD6F241</accession>
<dbReference type="AlphaFoldDB" id="A0ABD6F241"/>
<comment type="caution">
    <text evidence="2">The sequence shown here is derived from an EMBL/GenBank/DDBJ whole genome shotgun (WGS) entry which is preliminary data.</text>
</comment>
<keyword evidence="3" id="KW-1185">Reference proteome</keyword>
<proteinExistence type="predicted"/>
<evidence type="ECO:0000256" key="1">
    <source>
        <dbReference type="SAM" id="MobiDB-lite"/>
    </source>
</evidence>
<feature type="compositionally biased region" description="Polar residues" evidence="1">
    <location>
        <begin position="251"/>
        <end position="268"/>
    </location>
</feature>
<feature type="region of interest" description="Disordered" evidence="1">
    <location>
        <begin position="124"/>
        <end position="165"/>
    </location>
</feature>
<feature type="region of interest" description="Disordered" evidence="1">
    <location>
        <begin position="251"/>
        <end position="278"/>
    </location>
</feature>
<dbReference type="EMBL" id="JBGFUD010014907">
    <property type="protein sequence ID" value="MFH4984019.1"/>
    <property type="molecule type" value="Genomic_DNA"/>
</dbReference>
<organism evidence="2 3">
    <name type="scientific">Gnathostoma spinigerum</name>
    <dbReference type="NCBI Taxonomy" id="75299"/>
    <lineage>
        <taxon>Eukaryota</taxon>
        <taxon>Metazoa</taxon>
        <taxon>Ecdysozoa</taxon>
        <taxon>Nematoda</taxon>
        <taxon>Chromadorea</taxon>
        <taxon>Rhabditida</taxon>
        <taxon>Spirurina</taxon>
        <taxon>Gnathostomatomorpha</taxon>
        <taxon>Gnathostomatoidea</taxon>
        <taxon>Gnathostomatidae</taxon>
        <taxon>Gnathostoma</taxon>
    </lineage>
</organism>
<evidence type="ECO:0000313" key="2">
    <source>
        <dbReference type="EMBL" id="MFH4984019.1"/>
    </source>
</evidence>
<reference evidence="2 3" key="1">
    <citation type="submission" date="2024-08" db="EMBL/GenBank/DDBJ databases">
        <title>Gnathostoma spinigerum genome.</title>
        <authorList>
            <person name="Gonzalez-Bertolin B."/>
            <person name="Monzon S."/>
            <person name="Zaballos A."/>
            <person name="Jimenez P."/>
            <person name="Dekumyoy P."/>
            <person name="Varona S."/>
            <person name="Cuesta I."/>
            <person name="Sumanam S."/>
            <person name="Adisakwattana P."/>
            <person name="Gasser R.B."/>
            <person name="Hernandez-Gonzalez A."/>
            <person name="Young N.D."/>
            <person name="Perteguer M.J."/>
        </authorList>
    </citation>
    <scope>NUCLEOTIDE SEQUENCE [LARGE SCALE GENOMIC DNA]</scope>
    <source>
        <strain evidence="2">AL3</strain>
        <tissue evidence="2">Liver</tissue>
    </source>
</reference>
<evidence type="ECO:0000313" key="3">
    <source>
        <dbReference type="Proteomes" id="UP001608902"/>
    </source>
</evidence>
<name>A0ABD6F241_9BILA</name>
<protein>
    <submittedName>
        <fullName evidence="2">Uncharacterized protein</fullName>
    </submittedName>
</protein>
<sequence>MTSKAAAYQSEREPWPYMPAHLGSVADSAQSTINREYSESYYRHMNRFNSLPVLDAGDSRGTLIKIKDEKPKGIMKRRELDTKEQMMYPEDNKYNTRDFGGDERWEEKRRVVQSKPQVTETVQKIEEHKRTEEIERRVQRKERKEKRHRSSHRNHHGGYTHEALGWSDGELNKMHRKIRTIKLNDNQPVESTFRGDPTRRTKEYINGGDRIINRIYNQRVMTAAELNDLLRNTQRTVEQAYRDIRYRTGSASQRNGYLPSNESYYRTSTTRREKDAVR</sequence>
<dbReference type="Proteomes" id="UP001608902">
    <property type="component" value="Unassembled WGS sequence"/>
</dbReference>